<dbReference type="Proteomes" id="UP000823388">
    <property type="component" value="Chromosome 4K"/>
</dbReference>
<protein>
    <submittedName>
        <fullName evidence="1">Uncharacterized protein</fullName>
    </submittedName>
</protein>
<evidence type="ECO:0000313" key="1">
    <source>
        <dbReference type="EMBL" id="KAG2613645.1"/>
    </source>
</evidence>
<gene>
    <name evidence="1" type="ORF">PVAP13_4KG411600</name>
</gene>
<accession>A0A8T0TWK8</accession>
<proteinExistence type="predicted"/>
<sequence length="76" mass="8195">MAKKHRAALREAYSNREPLILHLNSQEDPCCTAASPPAFSEDGVVSEGAQFVRAVFDGGGVDTVVNELCNVMNTKM</sequence>
<name>A0A8T0TWK8_PANVG</name>
<comment type="caution">
    <text evidence="1">The sequence shown here is derived from an EMBL/GenBank/DDBJ whole genome shotgun (WGS) entry which is preliminary data.</text>
</comment>
<dbReference type="EMBL" id="CM029043">
    <property type="protein sequence ID" value="KAG2613645.1"/>
    <property type="molecule type" value="Genomic_DNA"/>
</dbReference>
<keyword evidence="2" id="KW-1185">Reference proteome</keyword>
<dbReference type="AlphaFoldDB" id="A0A8T0TWK8"/>
<reference evidence="1" key="1">
    <citation type="submission" date="2020-05" db="EMBL/GenBank/DDBJ databases">
        <title>WGS assembly of Panicum virgatum.</title>
        <authorList>
            <person name="Lovell J.T."/>
            <person name="Jenkins J."/>
            <person name="Shu S."/>
            <person name="Juenger T.E."/>
            <person name="Schmutz J."/>
        </authorList>
    </citation>
    <scope>NUCLEOTIDE SEQUENCE</scope>
    <source>
        <strain evidence="1">AP13</strain>
    </source>
</reference>
<organism evidence="1 2">
    <name type="scientific">Panicum virgatum</name>
    <name type="common">Blackwell switchgrass</name>
    <dbReference type="NCBI Taxonomy" id="38727"/>
    <lineage>
        <taxon>Eukaryota</taxon>
        <taxon>Viridiplantae</taxon>
        <taxon>Streptophyta</taxon>
        <taxon>Embryophyta</taxon>
        <taxon>Tracheophyta</taxon>
        <taxon>Spermatophyta</taxon>
        <taxon>Magnoliopsida</taxon>
        <taxon>Liliopsida</taxon>
        <taxon>Poales</taxon>
        <taxon>Poaceae</taxon>
        <taxon>PACMAD clade</taxon>
        <taxon>Panicoideae</taxon>
        <taxon>Panicodae</taxon>
        <taxon>Paniceae</taxon>
        <taxon>Panicinae</taxon>
        <taxon>Panicum</taxon>
        <taxon>Panicum sect. Hiantes</taxon>
    </lineage>
</organism>
<dbReference type="EMBL" id="CM029043">
    <property type="protein sequence ID" value="KAG2613646.1"/>
    <property type="molecule type" value="Genomic_DNA"/>
</dbReference>
<evidence type="ECO:0000313" key="2">
    <source>
        <dbReference type="Proteomes" id="UP000823388"/>
    </source>
</evidence>